<dbReference type="EMBL" id="PNHF01000001">
    <property type="protein sequence ID" value="PMC63432.1"/>
    <property type="molecule type" value="Genomic_DNA"/>
</dbReference>
<name>A0A2N6T2B0_9CORY</name>
<sequence length="82" mass="8607">MEPIVVECLPGTPGPARWSDGTTRFSQWCWDTQGGAEVGEAEQSAGLPPAEEPVYDTSGEAQMANGCTAGYIDPETCAAHGY</sequence>
<proteinExistence type="predicted"/>
<accession>A0A2N6T2B0</accession>
<dbReference type="Proteomes" id="UP000235363">
    <property type="component" value="Unassembled WGS sequence"/>
</dbReference>
<evidence type="ECO:0000313" key="1">
    <source>
        <dbReference type="EMBL" id="PMC63432.1"/>
    </source>
</evidence>
<evidence type="ECO:0000313" key="2">
    <source>
        <dbReference type="Proteomes" id="UP000235363"/>
    </source>
</evidence>
<dbReference type="AlphaFoldDB" id="A0A2N6T2B0"/>
<protein>
    <submittedName>
        <fullName evidence="1">Uncharacterized protein</fullName>
    </submittedName>
</protein>
<dbReference type="RefSeq" id="WP_048740851.1">
    <property type="nucleotide sequence ID" value="NZ_PNHF01000001.1"/>
</dbReference>
<organism evidence="1 2">
    <name type="scientific">Corynebacterium xerosis</name>
    <dbReference type="NCBI Taxonomy" id="1725"/>
    <lineage>
        <taxon>Bacteria</taxon>
        <taxon>Bacillati</taxon>
        <taxon>Actinomycetota</taxon>
        <taxon>Actinomycetes</taxon>
        <taxon>Mycobacteriales</taxon>
        <taxon>Corynebacteriaceae</taxon>
        <taxon>Corynebacterium</taxon>
    </lineage>
</organism>
<gene>
    <name evidence="1" type="ORF">CJ204_01015</name>
</gene>
<reference evidence="1 2" key="1">
    <citation type="submission" date="2017-09" db="EMBL/GenBank/DDBJ databases">
        <title>Bacterial strain isolated from the female urinary microbiota.</title>
        <authorList>
            <person name="Thomas-White K."/>
            <person name="Kumar N."/>
            <person name="Forster S."/>
            <person name="Putonti C."/>
            <person name="Lawley T."/>
            <person name="Wolfe A.J."/>
        </authorList>
    </citation>
    <scope>NUCLEOTIDE SEQUENCE [LARGE SCALE GENOMIC DNA]</scope>
    <source>
        <strain evidence="1 2">UMB0908</strain>
    </source>
</reference>
<comment type="caution">
    <text evidence="1">The sequence shown here is derived from an EMBL/GenBank/DDBJ whole genome shotgun (WGS) entry which is preliminary data.</text>
</comment>